<dbReference type="Proteomes" id="UP001283361">
    <property type="component" value="Unassembled WGS sequence"/>
</dbReference>
<gene>
    <name evidence="2" type="ORF">RRG08_046749</name>
</gene>
<feature type="region of interest" description="Disordered" evidence="1">
    <location>
        <begin position="54"/>
        <end position="122"/>
    </location>
</feature>
<reference evidence="2" key="1">
    <citation type="journal article" date="2023" name="G3 (Bethesda)">
        <title>A reference genome for the long-term kleptoplast-retaining sea slug Elysia crispata morphotype clarki.</title>
        <authorList>
            <person name="Eastman K.E."/>
            <person name="Pendleton A.L."/>
            <person name="Shaikh M.A."/>
            <person name="Suttiyut T."/>
            <person name="Ogas R."/>
            <person name="Tomko P."/>
            <person name="Gavelis G."/>
            <person name="Widhalm J.R."/>
            <person name="Wisecaver J.H."/>
        </authorList>
    </citation>
    <scope>NUCLEOTIDE SEQUENCE</scope>
    <source>
        <strain evidence="2">ECLA1</strain>
    </source>
</reference>
<dbReference type="AlphaFoldDB" id="A0AAE0ZWS8"/>
<evidence type="ECO:0000313" key="2">
    <source>
        <dbReference type="EMBL" id="KAK3776082.1"/>
    </source>
</evidence>
<keyword evidence="3" id="KW-1185">Reference proteome</keyword>
<comment type="caution">
    <text evidence="2">The sequence shown here is derived from an EMBL/GenBank/DDBJ whole genome shotgun (WGS) entry which is preliminary data.</text>
</comment>
<accession>A0AAE0ZWS8</accession>
<protein>
    <submittedName>
        <fullName evidence="2">Uncharacterized protein</fullName>
    </submittedName>
</protein>
<dbReference type="EMBL" id="JAWDGP010003248">
    <property type="protein sequence ID" value="KAK3776082.1"/>
    <property type="molecule type" value="Genomic_DNA"/>
</dbReference>
<proteinExistence type="predicted"/>
<feature type="compositionally biased region" description="Basic and acidic residues" evidence="1">
    <location>
        <begin position="87"/>
        <end position="96"/>
    </location>
</feature>
<evidence type="ECO:0000256" key="1">
    <source>
        <dbReference type="SAM" id="MobiDB-lite"/>
    </source>
</evidence>
<name>A0AAE0ZWS8_9GAST</name>
<organism evidence="2 3">
    <name type="scientific">Elysia crispata</name>
    <name type="common">lettuce slug</name>
    <dbReference type="NCBI Taxonomy" id="231223"/>
    <lineage>
        <taxon>Eukaryota</taxon>
        <taxon>Metazoa</taxon>
        <taxon>Spiralia</taxon>
        <taxon>Lophotrochozoa</taxon>
        <taxon>Mollusca</taxon>
        <taxon>Gastropoda</taxon>
        <taxon>Heterobranchia</taxon>
        <taxon>Euthyneura</taxon>
        <taxon>Panpulmonata</taxon>
        <taxon>Sacoglossa</taxon>
        <taxon>Placobranchoidea</taxon>
        <taxon>Plakobranchidae</taxon>
        <taxon>Elysia</taxon>
    </lineage>
</organism>
<sequence>MLSGRRRLINTGYGRCIVYSRISRRKLQKKKSHSGNFGAIEALLYNTAATATVDSSGEAETRGFRRGGGRGDLSEDRLRTRAAGGDGGEREQEVVGKRYPAPGLEAYRTTPPPSPSIPGRISSPSPEWMSQIPLNTGQTSKSNWSRHAVMAGFDGRYEYDVLAISSSLSSL</sequence>
<evidence type="ECO:0000313" key="3">
    <source>
        <dbReference type="Proteomes" id="UP001283361"/>
    </source>
</evidence>